<accession>A0A1G2FAT5</accession>
<protein>
    <submittedName>
        <fullName evidence="1">Uncharacterized protein</fullName>
    </submittedName>
</protein>
<comment type="caution">
    <text evidence="1">The sequence shown here is derived from an EMBL/GenBank/DDBJ whole genome shotgun (WGS) entry which is preliminary data.</text>
</comment>
<dbReference type="EMBL" id="MHMY01000022">
    <property type="protein sequence ID" value="OGZ34977.1"/>
    <property type="molecule type" value="Genomic_DNA"/>
</dbReference>
<gene>
    <name evidence="1" type="ORF">A2815_01055</name>
</gene>
<reference evidence="1 2" key="1">
    <citation type="journal article" date="2016" name="Nat. Commun.">
        <title>Thousands of microbial genomes shed light on interconnected biogeochemical processes in an aquifer system.</title>
        <authorList>
            <person name="Anantharaman K."/>
            <person name="Brown C.T."/>
            <person name="Hug L.A."/>
            <person name="Sharon I."/>
            <person name="Castelle C.J."/>
            <person name="Probst A.J."/>
            <person name="Thomas B.C."/>
            <person name="Singh A."/>
            <person name="Wilkins M.J."/>
            <person name="Karaoz U."/>
            <person name="Brodie E.L."/>
            <person name="Williams K.H."/>
            <person name="Hubbard S.S."/>
            <person name="Banfield J.F."/>
        </authorList>
    </citation>
    <scope>NUCLEOTIDE SEQUENCE [LARGE SCALE GENOMIC DNA]</scope>
</reference>
<evidence type="ECO:0000313" key="1">
    <source>
        <dbReference type="EMBL" id="OGZ34977.1"/>
    </source>
</evidence>
<name>A0A1G2FAT5_9BACT</name>
<evidence type="ECO:0000313" key="2">
    <source>
        <dbReference type="Proteomes" id="UP000176974"/>
    </source>
</evidence>
<dbReference type="AlphaFoldDB" id="A0A1G2FAT5"/>
<sequence>MAEQNLDDLGGVHSPEKIKVERFSEEQREALQKEGYSFFTLRGLSMKDFVNEGKKILGYEDGDIERSILALAAYPSMMSEVAIKLGNLYLPRSNMCSLEDKTEMVRRFSEEYLNKIIPGVKAIIGQIPDYLDIGFQHFDATEGKDPLFTRENDSGYTVANVPFFPLDEPEGHVGFSSLYKSFVVILDEADHFPFKEDLWACPLVVPASLKLDQSPFEAYEAHRTARLAG</sequence>
<organism evidence="1 2">
    <name type="scientific">Candidatus Portnoybacteria bacterium RIFCSPHIGHO2_01_FULL_40_12b</name>
    <dbReference type="NCBI Taxonomy" id="1801994"/>
    <lineage>
        <taxon>Bacteria</taxon>
        <taxon>Candidatus Portnoyibacteriota</taxon>
    </lineage>
</organism>
<dbReference type="Proteomes" id="UP000176974">
    <property type="component" value="Unassembled WGS sequence"/>
</dbReference>
<proteinExistence type="predicted"/>